<dbReference type="EMBL" id="JBAGLP010000118">
    <property type="protein sequence ID" value="MEG3615590.1"/>
    <property type="molecule type" value="Genomic_DNA"/>
</dbReference>
<dbReference type="Proteomes" id="UP001310387">
    <property type="component" value="Unassembled WGS sequence"/>
</dbReference>
<proteinExistence type="predicted"/>
<protein>
    <submittedName>
        <fullName evidence="1">Uncharacterized protein</fullName>
    </submittedName>
</protein>
<reference evidence="1" key="2">
    <citation type="submission" date="2024-02" db="EMBL/GenBank/DDBJ databases">
        <authorList>
            <person name="Prathaban M."/>
            <person name="Mythili R."/>
            <person name="Sharmila Devi N."/>
            <person name="Sobanaa M."/>
            <person name="Prathiviraj R."/>
            <person name="Selvin J."/>
        </authorList>
    </citation>
    <scope>NUCLEOTIDE SEQUENCE</scope>
    <source>
        <strain evidence="1">MP1014</strain>
    </source>
</reference>
<organism evidence="1 2">
    <name type="scientific">Isoptericola haloaureus</name>
    <dbReference type="NCBI Taxonomy" id="1542902"/>
    <lineage>
        <taxon>Bacteria</taxon>
        <taxon>Bacillati</taxon>
        <taxon>Actinomycetota</taxon>
        <taxon>Actinomycetes</taxon>
        <taxon>Micrococcales</taxon>
        <taxon>Promicromonosporaceae</taxon>
        <taxon>Isoptericola</taxon>
    </lineage>
</organism>
<comment type="caution">
    <text evidence="1">The sequence shown here is derived from an EMBL/GenBank/DDBJ whole genome shotgun (WGS) entry which is preliminary data.</text>
</comment>
<sequence>MAHLKCLFQVVRAQHPTLKAAVGVPPKNRHSALRTSPFRATTRTEGAAVEPCRARCDSASISSGWRTVDDHLELTEMRGGVADAAAEAYEVERRGPGRLESEVALQPANWTGRWVPYLSGRH</sequence>
<keyword evidence="2" id="KW-1185">Reference proteome</keyword>
<gene>
    <name evidence="1" type="ORF">V5O49_10695</name>
</gene>
<name>A0ABU7Z8K4_9MICO</name>
<accession>A0ABU7Z8K4</accession>
<reference evidence="1" key="1">
    <citation type="journal article" date="2024" name="Antonie Van Leeuwenhoek">
        <title>Isoptericola haloaureus sp. nov., a dimorphic actinobacterium isolated from mangrove sediments of southeast India, implicating biosaline agricultural significance through nitrogen fixation and salt tolerance genes.</title>
        <authorList>
            <person name="Prathaban M."/>
            <person name="Prathiviraj R."/>
            <person name="Ravichandran M."/>
            <person name="Natarajan S.D."/>
            <person name="Sobanaa M."/>
            <person name="Hari Krishna Kumar S."/>
            <person name="Chandrasekar V."/>
            <person name="Selvin J."/>
        </authorList>
    </citation>
    <scope>NUCLEOTIDE SEQUENCE</scope>
    <source>
        <strain evidence="1">MP1014</strain>
    </source>
</reference>
<evidence type="ECO:0000313" key="1">
    <source>
        <dbReference type="EMBL" id="MEG3615590.1"/>
    </source>
</evidence>
<dbReference type="RefSeq" id="WP_332902229.1">
    <property type="nucleotide sequence ID" value="NZ_JBAGLP010000118.1"/>
</dbReference>
<evidence type="ECO:0000313" key="2">
    <source>
        <dbReference type="Proteomes" id="UP001310387"/>
    </source>
</evidence>